<dbReference type="GO" id="GO:0006351">
    <property type="term" value="P:DNA-templated transcription"/>
    <property type="evidence" value="ECO:0007669"/>
    <property type="project" value="TreeGrafter"/>
</dbReference>
<proteinExistence type="inferred from homology"/>
<evidence type="ECO:0000313" key="7">
    <source>
        <dbReference type="Proteomes" id="UP000244906"/>
    </source>
</evidence>
<protein>
    <submittedName>
        <fullName evidence="6">LysR family transcriptional regulator</fullName>
    </submittedName>
</protein>
<dbReference type="Gene3D" id="1.10.10.10">
    <property type="entry name" value="Winged helix-like DNA-binding domain superfamily/Winged helix DNA-binding domain"/>
    <property type="match status" value="1"/>
</dbReference>
<comment type="similarity">
    <text evidence="1">Belongs to the LysR transcriptional regulatory family.</text>
</comment>
<dbReference type="InterPro" id="IPR036390">
    <property type="entry name" value="WH_DNA-bd_sf"/>
</dbReference>
<keyword evidence="2" id="KW-0805">Transcription regulation</keyword>
<dbReference type="InterPro" id="IPR000847">
    <property type="entry name" value="LysR_HTH_N"/>
</dbReference>
<dbReference type="OrthoDB" id="9815676at2"/>
<evidence type="ECO:0000256" key="4">
    <source>
        <dbReference type="ARBA" id="ARBA00023163"/>
    </source>
</evidence>
<dbReference type="PANTHER" id="PTHR30537:SF5">
    <property type="entry name" value="HTH-TYPE TRANSCRIPTIONAL ACTIVATOR TTDR-RELATED"/>
    <property type="match status" value="1"/>
</dbReference>
<keyword evidence="4" id="KW-0804">Transcription</keyword>
<keyword evidence="3" id="KW-0238">DNA-binding</keyword>
<dbReference type="InterPro" id="IPR058163">
    <property type="entry name" value="LysR-type_TF_proteobact-type"/>
</dbReference>
<dbReference type="InterPro" id="IPR005119">
    <property type="entry name" value="LysR_subst-bd"/>
</dbReference>
<dbReference type="GO" id="GO:0003700">
    <property type="term" value="F:DNA-binding transcription factor activity"/>
    <property type="evidence" value="ECO:0007669"/>
    <property type="project" value="InterPro"/>
</dbReference>
<comment type="caution">
    <text evidence="6">The sequence shown here is derived from an EMBL/GenBank/DDBJ whole genome shotgun (WGS) entry which is preliminary data.</text>
</comment>
<evidence type="ECO:0000259" key="5">
    <source>
        <dbReference type="PROSITE" id="PS50931"/>
    </source>
</evidence>
<dbReference type="AlphaFoldDB" id="A0A2V1GQM6"/>
<evidence type="ECO:0000256" key="3">
    <source>
        <dbReference type="ARBA" id="ARBA00023125"/>
    </source>
</evidence>
<name>A0A2V1GQM6_9GAMM</name>
<sequence>MSIFASVVDCGSISAAAESLDLSKSVISQHLKSLEMALKVSLLQRTTRRQQLTPAGQDFYLQCQKMQQLAKDAWQVAEQSRQEPAGPIRISAPHALIEAIIAPAIGQLCTEYAQIRPSLQANDQRVDLLEQEIDLAIRVGLLPSSNLKQRKLGSFRDVLCASKPFIERHQNQLDQLVTRLQQAEDTKDRDGSEISYELDLDYIANSWQGRRLSHALTSKTSRQTRTLQVSASRFTNSLPSVIAMAKAGAGIAIIPNFLLNNHVELEPICSDWQLDEVPIYSVHSYNQKPPCSVELSIEAIQKHLNHINPA</sequence>
<gene>
    <name evidence="6" type="ORF">DC094_20585</name>
</gene>
<dbReference type="Pfam" id="PF03466">
    <property type="entry name" value="LysR_substrate"/>
    <property type="match status" value="1"/>
</dbReference>
<dbReference type="CDD" id="cd08422">
    <property type="entry name" value="PBP2_CrgA_like"/>
    <property type="match status" value="1"/>
</dbReference>
<dbReference type="SUPFAM" id="SSF53850">
    <property type="entry name" value="Periplasmic binding protein-like II"/>
    <property type="match status" value="1"/>
</dbReference>
<evidence type="ECO:0000256" key="1">
    <source>
        <dbReference type="ARBA" id="ARBA00009437"/>
    </source>
</evidence>
<dbReference type="InterPro" id="IPR036388">
    <property type="entry name" value="WH-like_DNA-bd_sf"/>
</dbReference>
<keyword evidence="7" id="KW-1185">Reference proteome</keyword>
<dbReference type="FunFam" id="1.10.10.10:FF:000001">
    <property type="entry name" value="LysR family transcriptional regulator"/>
    <property type="match status" value="1"/>
</dbReference>
<evidence type="ECO:0000313" key="6">
    <source>
        <dbReference type="EMBL" id="PVZ63945.1"/>
    </source>
</evidence>
<dbReference type="EMBL" id="QDDL01000014">
    <property type="protein sequence ID" value="PVZ63945.1"/>
    <property type="molecule type" value="Genomic_DNA"/>
</dbReference>
<organism evidence="6 7">
    <name type="scientific">Pelagibaculum spongiae</name>
    <dbReference type="NCBI Taxonomy" id="2080658"/>
    <lineage>
        <taxon>Bacteria</taxon>
        <taxon>Pseudomonadati</taxon>
        <taxon>Pseudomonadota</taxon>
        <taxon>Gammaproteobacteria</taxon>
        <taxon>Oceanospirillales</taxon>
        <taxon>Pelagibaculum</taxon>
    </lineage>
</organism>
<evidence type="ECO:0000256" key="2">
    <source>
        <dbReference type="ARBA" id="ARBA00023015"/>
    </source>
</evidence>
<dbReference type="PANTHER" id="PTHR30537">
    <property type="entry name" value="HTH-TYPE TRANSCRIPTIONAL REGULATOR"/>
    <property type="match status" value="1"/>
</dbReference>
<dbReference type="Pfam" id="PF00126">
    <property type="entry name" value="HTH_1"/>
    <property type="match status" value="1"/>
</dbReference>
<reference evidence="6 7" key="1">
    <citation type="submission" date="2018-04" db="EMBL/GenBank/DDBJ databases">
        <title>Thalassorhabdus spongiae gen. nov., sp. nov., isolated from a marine sponge in South-West Iceland.</title>
        <authorList>
            <person name="Knobloch S."/>
            <person name="Daussin A."/>
            <person name="Johannsson R."/>
            <person name="Marteinsson V.T."/>
        </authorList>
    </citation>
    <scope>NUCLEOTIDE SEQUENCE [LARGE SCALE GENOMIC DNA]</scope>
    <source>
        <strain evidence="6 7">Hp12</strain>
    </source>
</reference>
<dbReference type="GO" id="GO:0043565">
    <property type="term" value="F:sequence-specific DNA binding"/>
    <property type="evidence" value="ECO:0007669"/>
    <property type="project" value="TreeGrafter"/>
</dbReference>
<dbReference type="Gene3D" id="3.40.190.290">
    <property type="match status" value="1"/>
</dbReference>
<dbReference type="PROSITE" id="PS50931">
    <property type="entry name" value="HTH_LYSR"/>
    <property type="match status" value="1"/>
</dbReference>
<accession>A0A2V1GQM6</accession>
<dbReference type="Proteomes" id="UP000244906">
    <property type="component" value="Unassembled WGS sequence"/>
</dbReference>
<dbReference type="SUPFAM" id="SSF46785">
    <property type="entry name" value="Winged helix' DNA-binding domain"/>
    <property type="match status" value="1"/>
</dbReference>
<feature type="domain" description="HTH lysR-type" evidence="5">
    <location>
        <begin position="1"/>
        <end position="53"/>
    </location>
</feature>